<gene>
    <name evidence="1" type="ORF">PN36_09860</name>
</gene>
<accession>A0A0A6PDW2</accession>
<dbReference type="AlphaFoldDB" id="A0A0A6PDW2"/>
<organism evidence="1 2">
    <name type="scientific">Candidatus Thiomargarita nelsonii</name>
    <dbReference type="NCBI Taxonomy" id="1003181"/>
    <lineage>
        <taxon>Bacteria</taxon>
        <taxon>Pseudomonadati</taxon>
        <taxon>Pseudomonadota</taxon>
        <taxon>Gammaproteobacteria</taxon>
        <taxon>Thiotrichales</taxon>
        <taxon>Thiotrichaceae</taxon>
        <taxon>Thiomargarita</taxon>
    </lineage>
</organism>
<evidence type="ECO:0000313" key="1">
    <source>
        <dbReference type="EMBL" id="KHD08935.1"/>
    </source>
</evidence>
<keyword evidence="2" id="KW-1185">Reference proteome</keyword>
<dbReference type="Proteomes" id="UP000030428">
    <property type="component" value="Unassembled WGS sequence"/>
</dbReference>
<proteinExistence type="predicted"/>
<sequence>MYLILLKDKFPVFTLDIPKTETRFSNTDEVIDYLTKKIESHPVARLIAVFDHYGHVKDLEKGEIDESILGSKNIIFCLSGAIPNALIAAIRPRSIAVNELKDKFVINFMEAPVEAATETMVEWVNSINKSKD</sequence>
<name>A0A0A6PDW2_9GAMM</name>
<evidence type="ECO:0000313" key="2">
    <source>
        <dbReference type="Proteomes" id="UP000030428"/>
    </source>
</evidence>
<comment type="caution">
    <text evidence="1">The sequence shown here is derived from an EMBL/GenBank/DDBJ whole genome shotgun (WGS) entry which is preliminary data.</text>
</comment>
<dbReference type="EMBL" id="JSZA02000030">
    <property type="protein sequence ID" value="KHD08935.1"/>
    <property type="molecule type" value="Genomic_DNA"/>
</dbReference>
<protein>
    <submittedName>
        <fullName evidence="1">Uncharacterized protein</fullName>
    </submittedName>
</protein>
<dbReference type="Pfam" id="PF21651">
    <property type="entry name" value="DUF6858"/>
    <property type="match status" value="1"/>
</dbReference>
<dbReference type="InterPro" id="IPR049204">
    <property type="entry name" value="DUF6858"/>
</dbReference>
<reference evidence="1 2" key="1">
    <citation type="journal article" date="2016" name="Front. Microbiol.">
        <title>Single-Cell (Meta-)Genomics of a Dimorphic Candidatus Thiomargarita nelsonii Reveals Genomic Plasticity.</title>
        <authorList>
            <person name="Flood B.E."/>
            <person name="Fliss P."/>
            <person name="Jones D.S."/>
            <person name="Dick G.J."/>
            <person name="Jain S."/>
            <person name="Kaster A.K."/>
            <person name="Winkel M."/>
            <person name="Mussmann M."/>
            <person name="Bailey J."/>
        </authorList>
    </citation>
    <scope>NUCLEOTIDE SEQUENCE [LARGE SCALE GENOMIC DNA]</scope>
    <source>
        <strain evidence="1">Hydrate Ridge</strain>
    </source>
</reference>